<sequence length="435" mass="48944">MKFSHNLKISTLLLVVLSAISCTQKEAKVVDNVIIDTLQIFPFKMPIEKPNIPLSASSERMFNYPTPRVQDNELFSQFKYTRLNGFDYNNGDGTISRRDPSRPILVNDTYYVWYTKRHTVVPPIGWNRAAEATDVIPSTDWDLCDIWYATSKDGVTWEEKGVAISRPEKLKSGWRSVATPDILVWKNKYYLYYQAFDEPSGLKGDLCPVSISYADSPDGPWIHGGDKVIPFGKEGEWDYKATHDPQPIVHDGKIYVYYKAAYNKWPDNRTNYAVGHGLAIAEDPLGPYKKHYLNPVMQSGHETTYWPYKGGVATLAIKDGNERETIQYAEDGVNFKIASSVSLTPSAAAPFVADAFTDTKDGRGFTWGLSHFINAGTPGKGYSILGRFDCDLSLDYDEPAFKNTGVWHKPEVYFAQGMGSINKHPEGRAVKKNND</sequence>
<dbReference type="CDD" id="cd08992">
    <property type="entry name" value="GH117"/>
    <property type="match status" value="1"/>
</dbReference>
<dbReference type="Proteomes" id="UP000184314">
    <property type="component" value="Unassembled WGS sequence"/>
</dbReference>
<dbReference type="PROSITE" id="PS51257">
    <property type="entry name" value="PROKAR_LIPOPROTEIN"/>
    <property type="match status" value="1"/>
</dbReference>
<protein>
    <submittedName>
        <fullName evidence="2">Glycosyl hydrolases family 43</fullName>
    </submittedName>
</protein>
<dbReference type="OrthoDB" id="1111687at2"/>
<keyword evidence="2" id="KW-0378">Hydrolase</keyword>
<evidence type="ECO:0000313" key="2">
    <source>
        <dbReference type="EMBL" id="SHJ85363.1"/>
    </source>
</evidence>
<dbReference type="RefSeq" id="WP_073242973.1">
    <property type="nucleotide sequence ID" value="NZ_FQZX01000001.1"/>
</dbReference>
<evidence type="ECO:0000313" key="3">
    <source>
        <dbReference type="Proteomes" id="UP000184314"/>
    </source>
</evidence>
<dbReference type="InterPro" id="IPR023296">
    <property type="entry name" value="Glyco_hydro_beta-prop_sf"/>
</dbReference>
<evidence type="ECO:0000256" key="1">
    <source>
        <dbReference type="SAM" id="SignalP"/>
    </source>
</evidence>
<accession>A0A1M6MPZ2</accession>
<dbReference type="Gene3D" id="2.115.10.20">
    <property type="entry name" value="Glycosyl hydrolase domain, family 43"/>
    <property type="match status" value="1"/>
</dbReference>
<dbReference type="STRING" id="228958.SAMN04488007_1686"/>
<gene>
    <name evidence="2" type="ORF">SAMN04488007_1686</name>
</gene>
<feature type="signal peptide" evidence="1">
    <location>
        <begin position="1"/>
        <end position="27"/>
    </location>
</feature>
<keyword evidence="1" id="KW-0732">Signal</keyword>
<dbReference type="AlphaFoldDB" id="A0A1M6MPZ2"/>
<name>A0A1M6MPZ2_9FLAO</name>
<proteinExistence type="predicted"/>
<dbReference type="EMBL" id="FQZX01000001">
    <property type="protein sequence ID" value="SHJ85363.1"/>
    <property type="molecule type" value="Genomic_DNA"/>
</dbReference>
<dbReference type="SUPFAM" id="SSF75005">
    <property type="entry name" value="Arabinanase/levansucrase/invertase"/>
    <property type="match status" value="1"/>
</dbReference>
<keyword evidence="3" id="KW-1185">Reference proteome</keyword>
<feature type="chain" id="PRO_5012703166" evidence="1">
    <location>
        <begin position="28"/>
        <end position="435"/>
    </location>
</feature>
<dbReference type="GO" id="GO:0016787">
    <property type="term" value="F:hydrolase activity"/>
    <property type="evidence" value="ECO:0007669"/>
    <property type="project" value="UniProtKB-KW"/>
</dbReference>
<organism evidence="2 3">
    <name type="scientific">Maribacter aquivivus</name>
    <dbReference type="NCBI Taxonomy" id="228958"/>
    <lineage>
        <taxon>Bacteria</taxon>
        <taxon>Pseudomonadati</taxon>
        <taxon>Bacteroidota</taxon>
        <taxon>Flavobacteriia</taxon>
        <taxon>Flavobacteriales</taxon>
        <taxon>Flavobacteriaceae</taxon>
        <taxon>Maribacter</taxon>
    </lineage>
</organism>
<reference evidence="3" key="1">
    <citation type="submission" date="2016-11" db="EMBL/GenBank/DDBJ databases">
        <authorList>
            <person name="Varghese N."/>
            <person name="Submissions S."/>
        </authorList>
    </citation>
    <scope>NUCLEOTIDE SEQUENCE [LARGE SCALE GENOMIC DNA]</scope>
    <source>
        <strain evidence="3">DSM 16478</strain>
    </source>
</reference>